<feature type="region of interest" description="Disordered" evidence="3">
    <location>
        <begin position="737"/>
        <end position="782"/>
    </location>
</feature>
<comment type="subcellular location">
    <subcellularLocation>
        <location evidence="1">Nucleus</location>
    </subcellularLocation>
</comment>
<feature type="compositionally biased region" description="Low complexity" evidence="3">
    <location>
        <begin position="926"/>
        <end position="945"/>
    </location>
</feature>
<dbReference type="PANTHER" id="PTHR10644">
    <property type="entry name" value="DNA REPAIR/RNA PROCESSING CPSF FAMILY"/>
    <property type="match status" value="1"/>
</dbReference>
<feature type="region of interest" description="Disordered" evidence="3">
    <location>
        <begin position="1051"/>
        <end position="1077"/>
    </location>
</feature>
<organism evidence="7 8">
    <name type="scientific">Phascolomyces articulosus</name>
    <dbReference type="NCBI Taxonomy" id="60185"/>
    <lineage>
        <taxon>Eukaryota</taxon>
        <taxon>Fungi</taxon>
        <taxon>Fungi incertae sedis</taxon>
        <taxon>Mucoromycota</taxon>
        <taxon>Mucoromycotina</taxon>
        <taxon>Mucoromycetes</taxon>
        <taxon>Mucorales</taxon>
        <taxon>Lichtheimiaceae</taxon>
        <taxon>Phascolomyces</taxon>
    </lineage>
</organism>
<reference evidence="7" key="2">
    <citation type="submission" date="2023-02" db="EMBL/GenBank/DDBJ databases">
        <authorList>
            <consortium name="DOE Joint Genome Institute"/>
            <person name="Mondo S.J."/>
            <person name="Chang Y."/>
            <person name="Wang Y."/>
            <person name="Ahrendt S."/>
            <person name="Andreopoulos W."/>
            <person name="Barry K."/>
            <person name="Beard J."/>
            <person name="Benny G.L."/>
            <person name="Blankenship S."/>
            <person name="Bonito G."/>
            <person name="Cuomo C."/>
            <person name="Desiro A."/>
            <person name="Gervers K.A."/>
            <person name="Hundley H."/>
            <person name="Kuo A."/>
            <person name="LaButti K."/>
            <person name="Lang B.F."/>
            <person name="Lipzen A."/>
            <person name="O'Donnell K."/>
            <person name="Pangilinan J."/>
            <person name="Reynolds N."/>
            <person name="Sandor L."/>
            <person name="Smith M.W."/>
            <person name="Tsang A."/>
            <person name="Grigoriev I.V."/>
            <person name="Stajich J.E."/>
            <person name="Spatafora J.W."/>
        </authorList>
    </citation>
    <scope>NUCLEOTIDE SEQUENCE</scope>
    <source>
        <strain evidence="7">RSA 2281</strain>
    </source>
</reference>
<feature type="compositionally biased region" description="Acidic residues" evidence="3">
    <location>
        <begin position="822"/>
        <end position="838"/>
    </location>
</feature>
<comment type="caution">
    <text evidence="7">The sequence shown here is derived from an EMBL/GenBank/DDBJ whole genome shotgun (WGS) entry which is preliminary data.</text>
</comment>
<evidence type="ECO:0000259" key="4">
    <source>
        <dbReference type="Pfam" id="PF03178"/>
    </source>
</evidence>
<dbReference type="GO" id="GO:0003676">
    <property type="term" value="F:nucleic acid binding"/>
    <property type="evidence" value="ECO:0007669"/>
    <property type="project" value="InterPro"/>
</dbReference>
<feature type="domain" description="RSE1/DDB1/CPSF1 second beta-propeller" evidence="6">
    <location>
        <begin position="538"/>
        <end position="1155"/>
    </location>
</feature>
<dbReference type="Pfam" id="PF03178">
    <property type="entry name" value="CPSF_A"/>
    <property type="match status" value="1"/>
</dbReference>
<name>A0AAD5KNX9_9FUNG</name>
<dbReference type="Gene3D" id="2.130.10.10">
    <property type="entry name" value="YVTN repeat-like/Quinoprotein amine dehydrogenase"/>
    <property type="match status" value="3"/>
</dbReference>
<feature type="region of interest" description="Disordered" evidence="3">
    <location>
        <begin position="54"/>
        <end position="77"/>
    </location>
</feature>
<sequence>MSAYTIYKELFPPQTVEHVKYGQFTSPDATNLIVAKASLLQIYDFVEYTPTDTSVGLETQDDQTEMEADEEGQDRFNDKDEQALAFPKLKPLKNDLLESSSGRLELVAQYKLNGSVASMGIVRTVSPRGKQGCDSLLLAFNDAKMSLLEWSPATNSIVTVSIHYYERDEYKKEFLTNPYPPDIHIDPQQRCAILNFYGDKLAVLPFRQADSLETSNNSSNEKLPYSPSFVINLESIDRRIKNVIDMTFLGDYYEPTLAILFQTDQTWTGRLANTKDTVSVVVISLDLSNKIYPVIYSLDHLPYDCRRLVAVPKPVNGLLVIAGNSILHVSQGSPGVGIAVNGYTKTVTEFPGMIYDEETIGLELLLDGANAMPLSQGRCLLFLQNGDWVSVKIKQDGSKVVGMDVTKIAWTKTDHEAIISGKSKLPLASVPTCVANIKDGEYFFLGTRVGDSQLIKWSYNSDSEEYTFRVCDTLLNSGPIADMAIGQADEPEEQHQTNDPNSLPDLELVSCSGYGKNGALCVLQRHIRPITTFQFNQNGCEAVWSVKCRKEQYFEGVKVGGNMHQEMRANAWDATADPSSGNVWNTDGSLGDTYDKLLFIGKASSTLVLAAGEELQELQNTDFYTAGRTVLVSTVFDNTRIVQVHRTGVLLLSPGGKLIQTVNVKNAKIIDASIRDPYILLRLSNKSIMILRGDVNTKQLSSMQIPSYISEKKIALASVFADTTGLFTRISDKQAEQAKAQQLRKSSNERKRKMNQNGSQSSNKKKYSSPTPMDKTTTTDELEFDDIDLDLYGEQDATEIKQEVKKEEKSNTSNAATPTQPMDEDEADVNDDDDDDDAMLYGSQYDNTQNNQDPTMMNATLGDIDEVNVSVKGNLSEMTPITFWCMVYAMDGTLKLFSLPEFEECFSAPLFNMLSLLVTDRRAQHGSSNTTNAATSTNGNSTSGAETANTAKATTVPATASGIEEEYVDAGLIQEILMTNIGKERKDPHLVVRTRASNIIVYKAFSYLPTLPGAEVDHHDVEISDRHSESVDGKRLAIRLSRVHHEYVSRKTELLDEQQQKQELGVDDDEDEESNNNQQQRLLIPFDDVSGYTGVFVAGSQPIWLMCSCKSFVRVHPMKVRHDEEIIGFTQFHNVNCHHGFITIDSKSNLRLCNLPTDGISYDMDWVMRKVPLGQTVHKIEYHPTMQVYAALVSEAEQVRLQTEEGTFMDGLEDEEREPGQFLPIVDRYSLIMISPITWETVDRVVFEEFEQGLSLHCSVLESKQTSSGTKNFIAVGTGYLRGEDTAMRGSIYIFDIIEVVPEPNNPQTNHKYKHLHTEDVKGAVTSMCDVSGHLVSCIGSKVIIWSFEDNESLVGVAFIDVQIFVTSISSIKNFIVLGDAQKSVWFLGFQLEPAKLVMLGKDYQSFEVSTTNFIIDDKSMYLLIGDTDDNLDIFQYAPFNLQSFAGQKLMRRGDFHIGSQVRSMVRLPQITRTSDKYEYNRRHFCLCGTFSGSISVVSPIPEKTFKRLNTLYGQLVNGLQHVAGLNPRAFRLIKGPKQRMSSNRTKAVLDGDLIFEFAGLSVNQQREMTKQIGTTVARIMEDLVDIDSSIDHF</sequence>
<dbReference type="Proteomes" id="UP001209540">
    <property type="component" value="Unassembled WGS sequence"/>
</dbReference>
<feature type="compositionally biased region" description="Acidic residues" evidence="3">
    <location>
        <begin position="59"/>
        <end position="72"/>
    </location>
</feature>
<dbReference type="GO" id="GO:0005634">
    <property type="term" value="C:nucleus"/>
    <property type="evidence" value="ECO:0007669"/>
    <property type="project" value="UniProtKB-SubCell"/>
</dbReference>
<dbReference type="InterPro" id="IPR004871">
    <property type="entry name" value="RSE1/DDB1/CPSF1_C"/>
</dbReference>
<evidence type="ECO:0000256" key="2">
    <source>
        <dbReference type="ARBA" id="ARBA00023242"/>
    </source>
</evidence>
<dbReference type="SUPFAM" id="SSF50978">
    <property type="entry name" value="WD40 repeat-like"/>
    <property type="match status" value="1"/>
</dbReference>
<reference evidence="7" key="1">
    <citation type="journal article" date="2022" name="IScience">
        <title>Evolution of zygomycete secretomes and the origins of terrestrial fungal ecologies.</title>
        <authorList>
            <person name="Chang Y."/>
            <person name="Wang Y."/>
            <person name="Mondo S."/>
            <person name="Ahrendt S."/>
            <person name="Andreopoulos W."/>
            <person name="Barry K."/>
            <person name="Beard J."/>
            <person name="Benny G.L."/>
            <person name="Blankenship S."/>
            <person name="Bonito G."/>
            <person name="Cuomo C."/>
            <person name="Desiro A."/>
            <person name="Gervers K.A."/>
            <person name="Hundley H."/>
            <person name="Kuo A."/>
            <person name="LaButti K."/>
            <person name="Lang B.F."/>
            <person name="Lipzen A."/>
            <person name="O'Donnell K."/>
            <person name="Pangilinan J."/>
            <person name="Reynolds N."/>
            <person name="Sandor L."/>
            <person name="Smith M.E."/>
            <person name="Tsang A."/>
            <person name="Grigoriev I.V."/>
            <person name="Stajich J.E."/>
            <person name="Spatafora J.W."/>
        </authorList>
    </citation>
    <scope>NUCLEOTIDE SEQUENCE</scope>
    <source>
        <strain evidence="7">RSA 2281</strain>
    </source>
</reference>
<dbReference type="InterPro" id="IPR058543">
    <property type="entry name" value="Beta-prop_RSE1/DDB1/CPSF1_2nd"/>
</dbReference>
<evidence type="ECO:0000256" key="3">
    <source>
        <dbReference type="SAM" id="MobiDB-lite"/>
    </source>
</evidence>
<dbReference type="Pfam" id="PF10433">
    <property type="entry name" value="Beta-prop_RSE1_1st"/>
    <property type="match status" value="1"/>
</dbReference>
<feature type="compositionally biased region" description="Acidic residues" evidence="3">
    <location>
        <begin position="1065"/>
        <end position="1074"/>
    </location>
</feature>
<dbReference type="InterPro" id="IPR050358">
    <property type="entry name" value="RSE1/DDB1/CFT1"/>
</dbReference>
<evidence type="ECO:0000313" key="7">
    <source>
        <dbReference type="EMBL" id="KAI9277092.1"/>
    </source>
</evidence>
<keyword evidence="2" id="KW-0539">Nucleus</keyword>
<dbReference type="InterPro" id="IPR018846">
    <property type="entry name" value="Beta-prop_RSE1/DDB1/CPSF1_1st"/>
</dbReference>
<evidence type="ECO:0000256" key="1">
    <source>
        <dbReference type="ARBA" id="ARBA00004123"/>
    </source>
</evidence>
<keyword evidence="8" id="KW-1185">Reference proteome</keyword>
<protein>
    <submittedName>
        <fullName evidence="7">CPSF A subunit region-domain-containing protein</fullName>
    </submittedName>
</protein>
<feature type="domain" description="RSE1/DDB1/CPSF1 first beta-propeller" evidence="5">
    <location>
        <begin position="75"/>
        <end position="465"/>
    </location>
</feature>
<feature type="domain" description="RSE1/DDB1/CPSF1 C-terminal" evidence="4">
    <location>
        <begin position="1229"/>
        <end position="1559"/>
    </location>
</feature>
<proteinExistence type="predicted"/>
<feature type="region of interest" description="Disordered" evidence="3">
    <location>
        <begin position="926"/>
        <end position="949"/>
    </location>
</feature>
<gene>
    <name evidence="7" type="ORF">BDA99DRAFT_555013</name>
</gene>
<feature type="compositionally biased region" description="Polar residues" evidence="3">
    <location>
        <begin position="811"/>
        <end position="820"/>
    </location>
</feature>
<dbReference type="InterPro" id="IPR036322">
    <property type="entry name" value="WD40_repeat_dom_sf"/>
</dbReference>
<feature type="compositionally biased region" description="Basic and acidic residues" evidence="3">
    <location>
        <begin position="1051"/>
        <end position="1060"/>
    </location>
</feature>
<feature type="region of interest" description="Disordered" evidence="3">
    <location>
        <begin position="802"/>
        <end position="853"/>
    </location>
</feature>
<dbReference type="EMBL" id="JAIXMP010000002">
    <property type="protein sequence ID" value="KAI9277092.1"/>
    <property type="molecule type" value="Genomic_DNA"/>
</dbReference>
<dbReference type="Pfam" id="PF23726">
    <property type="entry name" value="Beta-prop_RSE1_2nd"/>
    <property type="match status" value="1"/>
</dbReference>
<feature type="compositionally biased region" description="Polar residues" evidence="3">
    <location>
        <begin position="844"/>
        <end position="853"/>
    </location>
</feature>
<evidence type="ECO:0000259" key="5">
    <source>
        <dbReference type="Pfam" id="PF10433"/>
    </source>
</evidence>
<evidence type="ECO:0000259" key="6">
    <source>
        <dbReference type="Pfam" id="PF23726"/>
    </source>
</evidence>
<evidence type="ECO:0000313" key="8">
    <source>
        <dbReference type="Proteomes" id="UP001209540"/>
    </source>
</evidence>
<dbReference type="InterPro" id="IPR015943">
    <property type="entry name" value="WD40/YVTN_repeat-like_dom_sf"/>
</dbReference>
<accession>A0AAD5KNX9</accession>